<dbReference type="InterPro" id="IPR029063">
    <property type="entry name" value="SAM-dependent_MTases_sf"/>
</dbReference>
<feature type="transmembrane region" description="Helical" evidence="2">
    <location>
        <begin position="91"/>
        <end position="110"/>
    </location>
</feature>
<dbReference type="SUPFAM" id="SSF53335">
    <property type="entry name" value="S-adenosyl-L-methionine-dependent methyltransferases"/>
    <property type="match status" value="1"/>
</dbReference>
<organism evidence="4 5">
    <name type="scientific">Sphingobacterium siyangense</name>
    <dbReference type="NCBI Taxonomy" id="459529"/>
    <lineage>
        <taxon>Bacteria</taxon>
        <taxon>Pseudomonadati</taxon>
        <taxon>Bacteroidota</taxon>
        <taxon>Sphingobacteriia</taxon>
        <taxon>Sphingobacteriales</taxon>
        <taxon>Sphingobacteriaceae</taxon>
        <taxon>Sphingobacterium</taxon>
    </lineage>
</organism>
<protein>
    <submittedName>
        <fullName evidence="4">FlaA1/EpsC-like NDP-sugar epimerase</fullName>
    </submittedName>
</protein>
<dbReference type="InterPro" id="IPR036291">
    <property type="entry name" value="NAD(P)-bd_dom_sf"/>
</dbReference>
<dbReference type="Gene3D" id="3.40.50.720">
    <property type="entry name" value="NAD(P)-binding Rossmann-like Domain"/>
    <property type="match status" value="2"/>
</dbReference>
<comment type="caution">
    <text evidence="4">The sequence shown here is derived from an EMBL/GenBank/DDBJ whole genome shotgun (WGS) entry which is preliminary data.</text>
</comment>
<name>A0A562M689_9SPHI</name>
<dbReference type="InterPro" id="IPR051203">
    <property type="entry name" value="Polysaccharide_Synthase-Rel"/>
</dbReference>
<feature type="transmembrane region" description="Helical" evidence="2">
    <location>
        <begin position="20"/>
        <end position="40"/>
    </location>
</feature>
<evidence type="ECO:0000313" key="4">
    <source>
        <dbReference type="EMBL" id="TWI15464.1"/>
    </source>
</evidence>
<evidence type="ECO:0000259" key="3">
    <source>
        <dbReference type="Pfam" id="PF02719"/>
    </source>
</evidence>
<dbReference type="InterPro" id="IPR003869">
    <property type="entry name" value="Polysac_CapD-like"/>
</dbReference>
<accession>A0A562M689</accession>
<feature type="transmembrane region" description="Helical" evidence="2">
    <location>
        <begin position="52"/>
        <end position="70"/>
    </location>
</feature>
<dbReference type="Proteomes" id="UP000315908">
    <property type="component" value="Unassembled WGS sequence"/>
</dbReference>
<evidence type="ECO:0000256" key="2">
    <source>
        <dbReference type="SAM" id="Phobius"/>
    </source>
</evidence>
<dbReference type="Pfam" id="PF02719">
    <property type="entry name" value="Polysacc_synt_2"/>
    <property type="match status" value="1"/>
</dbReference>
<comment type="similarity">
    <text evidence="1">Belongs to the polysaccharide synthase family.</text>
</comment>
<proteinExistence type="inferred from homology"/>
<gene>
    <name evidence="4" type="ORF">IQ31_05122</name>
</gene>
<dbReference type="EMBL" id="VLKR01000044">
    <property type="protein sequence ID" value="TWI15464.1"/>
    <property type="molecule type" value="Genomic_DNA"/>
</dbReference>
<dbReference type="PANTHER" id="PTHR43318">
    <property type="entry name" value="UDP-N-ACETYLGLUCOSAMINE 4,6-DEHYDRATASE"/>
    <property type="match status" value="1"/>
</dbReference>
<sequence length="666" mass="75231">MMGSLGDLRRRLRKDNPRWVILLIDMWFVFASYVFSNYVVNNFRGVFDVALMLKKVVLVLPIYLIAFLCYNTFKGIVRQTGIRDTIKIFKTVASSYVILMVLTFLIKAVFEKGTVAGDYLRLSYGVLTMQACILLVIMVGARVVYRTIYEYLFLPARKGENVLIFGASRPGLVSYSLLKEDQRIKYQVVAFVEDKISRIGKRLAGLKIRDITEISKEFVEKNQISQVIIAVENNDPERLEYVSDWFQNIGLELKIMPSARILLNSGAKREIRPLKIEDLLGRKPIKLDHPEIEEEMQGKVILVTGAAGSIGSELARQIARRHYKTLILLDQAESALYDIQQSIKTTQPEQMHCVVGDVRNYAFMQQIFAQYKPDLVFHAAAYKHVPLMEANPYESIQTNVLGSKNVADLCMHYGTKKMVMVSTDKAVNPTNVMGATKRMAEIYVSSCSGKSTTSFIITRFGNVLGSNGSVIPLFEKQMADGGPLTLTHPEITRFFMTIPEACQLVQEAGVMGKGGEIFVFDMGKSVKIIDLAKRMIKLKGYRYPEDIDIKIVGLRPGEKIYEELLANNENTVKTHHPKIMIAKVNHDELSLKAERINSICQQILDADKQLPDFMALVAGMKQIVPEFKSQNSEYEVLDTQEGKEEIEMLDEAPAEVPVYSLVKNVL</sequence>
<evidence type="ECO:0000313" key="5">
    <source>
        <dbReference type="Proteomes" id="UP000315908"/>
    </source>
</evidence>
<feature type="domain" description="Polysaccharide biosynthesis protein CapD-like" evidence="3">
    <location>
        <begin position="301"/>
        <end position="583"/>
    </location>
</feature>
<keyword evidence="2" id="KW-0812">Transmembrane</keyword>
<keyword evidence="2" id="KW-0472">Membrane</keyword>
<dbReference type="AlphaFoldDB" id="A0A562M689"/>
<feature type="transmembrane region" description="Helical" evidence="2">
    <location>
        <begin position="122"/>
        <end position="145"/>
    </location>
</feature>
<dbReference type="SUPFAM" id="SSF51735">
    <property type="entry name" value="NAD(P)-binding Rossmann-fold domains"/>
    <property type="match status" value="1"/>
</dbReference>
<dbReference type="CDD" id="cd05237">
    <property type="entry name" value="UDP_invert_4-6DH_SDR_e"/>
    <property type="match status" value="1"/>
</dbReference>
<keyword evidence="2" id="KW-1133">Transmembrane helix</keyword>
<dbReference type="PANTHER" id="PTHR43318:SF1">
    <property type="entry name" value="POLYSACCHARIDE BIOSYNTHESIS PROTEIN EPSC-RELATED"/>
    <property type="match status" value="1"/>
</dbReference>
<dbReference type="RefSeq" id="WP_244294575.1">
    <property type="nucleotide sequence ID" value="NZ_VLKR01000044.1"/>
</dbReference>
<evidence type="ECO:0000256" key="1">
    <source>
        <dbReference type="ARBA" id="ARBA00007430"/>
    </source>
</evidence>
<reference evidence="4 5" key="1">
    <citation type="journal article" date="2015" name="Stand. Genomic Sci.">
        <title>Genomic Encyclopedia of Bacterial and Archaeal Type Strains, Phase III: the genomes of soil and plant-associated and newly described type strains.</title>
        <authorList>
            <person name="Whitman W.B."/>
            <person name="Woyke T."/>
            <person name="Klenk H.P."/>
            <person name="Zhou Y."/>
            <person name="Lilburn T.G."/>
            <person name="Beck B.J."/>
            <person name="De Vos P."/>
            <person name="Vandamme P."/>
            <person name="Eisen J.A."/>
            <person name="Garrity G."/>
            <person name="Hugenholtz P."/>
            <person name="Kyrpides N.C."/>
        </authorList>
    </citation>
    <scope>NUCLEOTIDE SEQUENCE [LARGE SCALE GENOMIC DNA]</scope>
    <source>
        <strain evidence="4 5">CGMCC 1.6855</strain>
    </source>
</reference>